<comment type="caution">
    <text evidence="2">The sequence shown here is derived from an EMBL/GenBank/DDBJ whole genome shotgun (WGS) entry which is preliminary data.</text>
</comment>
<gene>
    <name evidence="2" type="ORF">DR950_02445</name>
</gene>
<sequence length="117" mass="12490">MGRARVAARVIVHPGVEDVSVQQVLEALADPARRTVVRTLAHSGADLSCGSFDLPVGRSTSSHHFSVLREAGLLRQYYVGTTKMNALRSEELERRFPGLLAAVVAAADAEARRAPGA</sequence>
<dbReference type="RefSeq" id="WP_049660701.1">
    <property type="nucleotide sequence ID" value="NZ_QVIG01000001.1"/>
</dbReference>
<protein>
    <submittedName>
        <fullName evidence="2">Transcriptional regulator</fullName>
    </submittedName>
</protein>
<dbReference type="Proteomes" id="UP000263377">
    <property type="component" value="Unassembled WGS sequence"/>
</dbReference>
<dbReference type="PRINTS" id="PR00778">
    <property type="entry name" value="HTHARSR"/>
</dbReference>
<feature type="domain" description="HTH arsR-type" evidence="1">
    <location>
        <begin position="13"/>
        <end position="107"/>
    </location>
</feature>
<dbReference type="SMART" id="SM00418">
    <property type="entry name" value="HTH_ARSR"/>
    <property type="match status" value="1"/>
</dbReference>
<dbReference type="SUPFAM" id="SSF46785">
    <property type="entry name" value="Winged helix' DNA-binding domain"/>
    <property type="match status" value="1"/>
</dbReference>
<dbReference type="GO" id="GO:0003700">
    <property type="term" value="F:DNA-binding transcription factor activity"/>
    <property type="evidence" value="ECO:0007669"/>
    <property type="project" value="InterPro"/>
</dbReference>
<dbReference type="EMBL" id="QVIG01000001">
    <property type="protein sequence ID" value="RGD56805.1"/>
    <property type="molecule type" value="Genomic_DNA"/>
</dbReference>
<evidence type="ECO:0000313" key="2">
    <source>
        <dbReference type="EMBL" id="RGD56805.1"/>
    </source>
</evidence>
<organism evidence="2 3">
    <name type="scientific">Kitasatospora xanthocidica</name>
    <dbReference type="NCBI Taxonomy" id="83382"/>
    <lineage>
        <taxon>Bacteria</taxon>
        <taxon>Bacillati</taxon>
        <taxon>Actinomycetota</taxon>
        <taxon>Actinomycetes</taxon>
        <taxon>Kitasatosporales</taxon>
        <taxon>Streptomycetaceae</taxon>
        <taxon>Kitasatospora</taxon>
    </lineage>
</organism>
<dbReference type="InterPro" id="IPR036390">
    <property type="entry name" value="WH_DNA-bd_sf"/>
</dbReference>
<dbReference type="InterPro" id="IPR011991">
    <property type="entry name" value="ArsR-like_HTH"/>
</dbReference>
<dbReference type="PROSITE" id="PS50987">
    <property type="entry name" value="HTH_ARSR_2"/>
    <property type="match status" value="1"/>
</dbReference>
<name>A0A372ZNH6_9ACTN</name>
<keyword evidence="3" id="KW-1185">Reference proteome</keyword>
<proteinExistence type="predicted"/>
<accession>A0A372ZNH6</accession>
<dbReference type="AlphaFoldDB" id="A0A372ZNH6"/>
<dbReference type="Gene3D" id="1.10.10.10">
    <property type="entry name" value="Winged helix-like DNA-binding domain superfamily/Winged helix DNA-binding domain"/>
    <property type="match status" value="1"/>
</dbReference>
<dbReference type="CDD" id="cd00090">
    <property type="entry name" value="HTH_ARSR"/>
    <property type="match status" value="1"/>
</dbReference>
<dbReference type="InterPro" id="IPR036388">
    <property type="entry name" value="WH-like_DNA-bd_sf"/>
</dbReference>
<evidence type="ECO:0000259" key="1">
    <source>
        <dbReference type="PROSITE" id="PS50987"/>
    </source>
</evidence>
<reference evidence="2 3" key="1">
    <citation type="submission" date="2018-08" db="EMBL/GenBank/DDBJ databases">
        <title>Diversity &amp; Physiological Properties of Lignin-Decomposing Actinobacteria from Soil.</title>
        <authorList>
            <person name="Roh S.G."/>
            <person name="Kim S.B."/>
        </authorList>
    </citation>
    <scope>NUCLEOTIDE SEQUENCE [LARGE SCALE GENOMIC DNA]</scope>
    <source>
        <strain evidence="2 3">MMS17-GH009</strain>
    </source>
</reference>
<evidence type="ECO:0000313" key="3">
    <source>
        <dbReference type="Proteomes" id="UP000263377"/>
    </source>
</evidence>
<dbReference type="InterPro" id="IPR001845">
    <property type="entry name" value="HTH_ArsR_DNA-bd_dom"/>
</dbReference>